<feature type="compositionally biased region" description="Low complexity" evidence="10">
    <location>
        <begin position="246"/>
        <end position="261"/>
    </location>
</feature>
<evidence type="ECO:0000256" key="5">
    <source>
        <dbReference type="ARBA" id="ARBA00022777"/>
    </source>
</evidence>
<comment type="caution">
    <text evidence="12">The sequence shown here is derived from an EMBL/GenBank/DDBJ whole genome shotgun (WGS) entry which is preliminary data.</text>
</comment>
<dbReference type="Proteomes" id="UP000734854">
    <property type="component" value="Unassembled WGS sequence"/>
</dbReference>
<evidence type="ECO:0000256" key="9">
    <source>
        <dbReference type="PROSITE-ProRule" id="PRU10141"/>
    </source>
</evidence>
<dbReference type="PROSITE" id="PS50011">
    <property type="entry name" value="PROTEIN_KINASE_DOM"/>
    <property type="match status" value="1"/>
</dbReference>
<dbReference type="AlphaFoldDB" id="A0A8J5GJS2"/>
<feature type="compositionally biased region" description="Pro residues" evidence="10">
    <location>
        <begin position="233"/>
        <end position="245"/>
    </location>
</feature>
<keyword evidence="13" id="KW-1185">Reference proteome</keyword>
<dbReference type="GO" id="GO:0005737">
    <property type="term" value="C:cytoplasm"/>
    <property type="evidence" value="ECO:0007669"/>
    <property type="project" value="TreeGrafter"/>
</dbReference>
<name>A0A8J5GJS2_ZINOF</name>
<keyword evidence="5" id="KW-0418">Kinase</keyword>
<dbReference type="Pfam" id="PF00069">
    <property type="entry name" value="Pkinase"/>
    <property type="match status" value="1"/>
</dbReference>
<evidence type="ECO:0000256" key="6">
    <source>
        <dbReference type="ARBA" id="ARBA00022840"/>
    </source>
</evidence>
<keyword evidence="3" id="KW-0808">Transferase</keyword>
<dbReference type="Gene3D" id="1.10.510.10">
    <property type="entry name" value="Transferase(Phosphotransferase) domain 1"/>
    <property type="match status" value="1"/>
</dbReference>
<evidence type="ECO:0000256" key="2">
    <source>
        <dbReference type="ARBA" id="ARBA00012406"/>
    </source>
</evidence>
<dbReference type="InterPro" id="IPR050538">
    <property type="entry name" value="MAP_kinase_kinase_kinase"/>
</dbReference>
<dbReference type="InterPro" id="IPR017441">
    <property type="entry name" value="Protein_kinase_ATP_BS"/>
</dbReference>
<feature type="compositionally biased region" description="Low complexity" evidence="10">
    <location>
        <begin position="122"/>
        <end position="131"/>
    </location>
</feature>
<comment type="catalytic activity">
    <reaction evidence="8">
        <text>L-seryl-[protein] + ATP = O-phospho-L-seryl-[protein] + ADP + H(+)</text>
        <dbReference type="Rhea" id="RHEA:17989"/>
        <dbReference type="Rhea" id="RHEA-COMP:9863"/>
        <dbReference type="Rhea" id="RHEA-COMP:11604"/>
        <dbReference type="ChEBI" id="CHEBI:15378"/>
        <dbReference type="ChEBI" id="CHEBI:29999"/>
        <dbReference type="ChEBI" id="CHEBI:30616"/>
        <dbReference type="ChEBI" id="CHEBI:83421"/>
        <dbReference type="ChEBI" id="CHEBI:456216"/>
        <dbReference type="EC" id="2.7.11.25"/>
    </reaction>
</comment>
<feature type="compositionally biased region" description="Basic residues" evidence="10">
    <location>
        <begin position="1"/>
        <end position="13"/>
    </location>
</feature>
<dbReference type="EC" id="2.7.11.25" evidence="2"/>
<evidence type="ECO:0000256" key="3">
    <source>
        <dbReference type="ARBA" id="ARBA00022679"/>
    </source>
</evidence>
<feature type="region of interest" description="Disordered" evidence="10">
    <location>
        <begin position="180"/>
        <end position="267"/>
    </location>
</feature>
<evidence type="ECO:0000313" key="13">
    <source>
        <dbReference type="Proteomes" id="UP000734854"/>
    </source>
</evidence>
<sequence>MPSWWKGKHKSKSKSVPSPRTEPETPRTPPAMLEDTFLDARHGNKEKANSFDDCIVSRRSSEHPIVGGGGRRGGGVGSGFMLGHPLPLPSMIPSQSISMGSALASASASASAPASASASASISSVSSSGSSDETPDLASSRYSDPIMGGKRGVYDLQRHEHVAESRELFLFTPVMEHPNGENAYSHSQTSPETIFSRRTANPSPGLSGNHFSTSPIHPSSFGTSPTCWQNHLPSPPHPLPLPPNSPSCSSHSPSSSSSRSPKTQWKKGKLLGRGTFGHVYLGFNSESGQMCAIKEVKNISDDANSRESLKQLNQASFSSLEITLLSQLSHPNIVEYYGSELMEDSLSVFLEYVSGGSIHKILQEYGAFGEALIRSYTAQILSGLVYLHGRNTVHRDIKGANILVDPNGVVKLADFGMAKHVRKYKSVNWGLIDDCNADVISTINAYTSIQSFKGSPYWMAPEVVMNSSGYDLTVDIWSLGCTIIEMATSKPPWSQFEGVAAIFKIGNSKDLPEIPGHFSPEGKDFLKLCLQRDPSARPSASQLMLHPFVRDQGTTKIMKTNMVNDVSHSVPNANQAVPREEIFHCSLVTGVLSFVPSLQLCA</sequence>
<dbReference type="InterPro" id="IPR000719">
    <property type="entry name" value="Prot_kinase_dom"/>
</dbReference>
<dbReference type="InterPro" id="IPR011009">
    <property type="entry name" value="Kinase-like_dom_sf"/>
</dbReference>
<evidence type="ECO:0000256" key="1">
    <source>
        <dbReference type="ARBA" id="ARBA00006529"/>
    </source>
</evidence>
<reference evidence="12 13" key="1">
    <citation type="submission" date="2020-08" db="EMBL/GenBank/DDBJ databases">
        <title>Plant Genome Project.</title>
        <authorList>
            <person name="Zhang R.-G."/>
        </authorList>
    </citation>
    <scope>NUCLEOTIDE SEQUENCE [LARGE SCALE GENOMIC DNA]</scope>
    <source>
        <tissue evidence="12">Rhizome</tissue>
    </source>
</reference>
<dbReference type="EMBL" id="JACMSC010000009">
    <property type="protein sequence ID" value="KAG6508062.1"/>
    <property type="molecule type" value="Genomic_DNA"/>
</dbReference>
<feature type="domain" description="Protein kinase" evidence="11">
    <location>
        <begin position="265"/>
        <end position="549"/>
    </location>
</feature>
<evidence type="ECO:0000313" key="12">
    <source>
        <dbReference type="EMBL" id="KAG6508062.1"/>
    </source>
</evidence>
<dbReference type="CDD" id="cd06632">
    <property type="entry name" value="STKc_MEKK1_plant"/>
    <property type="match status" value="1"/>
</dbReference>
<feature type="binding site" evidence="9">
    <location>
        <position position="294"/>
    </location>
    <ligand>
        <name>ATP</name>
        <dbReference type="ChEBI" id="CHEBI:30616"/>
    </ligand>
</feature>
<dbReference type="GO" id="GO:0004709">
    <property type="term" value="F:MAP kinase kinase kinase activity"/>
    <property type="evidence" value="ECO:0007669"/>
    <property type="project" value="UniProtKB-EC"/>
</dbReference>
<comment type="catalytic activity">
    <reaction evidence="7">
        <text>L-threonyl-[protein] + ATP = O-phospho-L-threonyl-[protein] + ADP + H(+)</text>
        <dbReference type="Rhea" id="RHEA:46608"/>
        <dbReference type="Rhea" id="RHEA-COMP:11060"/>
        <dbReference type="Rhea" id="RHEA-COMP:11605"/>
        <dbReference type="ChEBI" id="CHEBI:15378"/>
        <dbReference type="ChEBI" id="CHEBI:30013"/>
        <dbReference type="ChEBI" id="CHEBI:30616"/>
        <dbReference type="ChEBI" id="CHEBI:61977"/>
        <dbReference type="ChEBI" id="CHEBI:456216"/>
        <dbReference type="EC" id="2.7.11.25"/>
    </reaction>
</comment>
<accession>A0A8J5GJS2</accession>
<proteinExistence type="inferred from homology"/>
<feature type="compositionally biased region" description="Polar residues" evidence="10">
    <location>
        <begin position="182"/>
        <end position="229"/>
    </location>
</feature>
<feature type="region of interest" description="Disordered" evidence="10">
    <location>
        <begin position="1"/>
        <end position="72"/>
    </location>
</feature>
<protein>
    <recommendedName>
        <fullName evidence="2">mitogen-activated protein kinase kinase kinase</fullName>
        <ecNumber evidence="2">2.7.11.25</ecNumber>
    </recommendedName>
</protein>
<gene>
    <name evidence="12" type="ORF">ZIOFF_033419</name>
</gene>
<dbReference type="PROSITE" id="PS00107">
    <property type="entry name" value="PROTEIN_KINASE_ATP"/>
    <property type="match status" value="1"/>
</dbReference>
<dbReference type="SUPFAM" id="SSF56112">
    <property type="entry name" value="Protein kinase-like (PK-like)"/>
    <property type="match status" value="1"/>
</dbReference>
<dbReference type="PANTHER" id="PTHR48016">
    <property type="entry name" value="MAP KINASE KINASE KINASE SSK2-RELATED-RELATED"/>
    <property type="match status" value="1"/>
</dbReference>
<evidence type="ECO:0000256" key="7">
    <source>
        <dbReference type="ARBA" id="ARBA00047559"/>
    </source>
</evidence>
<feature type="region of interest" description="Disordered" evidence="10">
    <location>
        <begin position="122"/>
        <end position="148"/>
    </location>
</feature>
<dbReference type="GO" id="GO:0005524">
    <property type="term" value="F:ATP binding"/>
    <property type="evidence" value="ECO:0007669"/>
    <property type="project" value="UniProtKB-UniRule"/>
</dbReference>
<evidence type="ECO:0000256" key="10">
    <source>
        <dbReference type="SAM" id="MobiDB-lite"/>
    </source>
</evidence>
<keyword evidence="6 9" id="KW-0067">ATP-binding</keyword>
<evidence type="ECO:0000256" key="8">
    <source>
        <dbReference type="ARBA" id="ARBA00048329"/>
    </source>
</evidence>
<dbReference type="PANTHER" id="PTHR48016:SF8">
    <property type="entry name" value="MITOGEN-ACTIVATED PROTEIN KINASE KINASE KINASE 3"/>
    <property type="match status" value="1"/>
</dbReference>
<comment type="similarity">
    <text evidence="1">Belongs to the protein kinase superfamily. STE Ser/Thr protein kinase family. MAP kinase kinase kinase subfamily.</text>
</comment>
<evidence type="ECO:0000256" key="4">
    <source>
        <dbReference type="ARBA" id="ARBA00022741"/>
    </source>
</evidence>
<evidence type="ECO:0000259" key="11">
    <source>
        <dbReference type="PROSITE" id="PS50011"/>
    </source>
</evidence>
<dbReference type="SMART" id="SM00220">
    <property type="entry name" value="S_TKc"/>
    <property type="match status" value="1"/>
</dbReference>
<organism evidence="12 13">
    <name type="scientific">Zingiber officinale</name>
    <name type="common">Ginger</name>
    <name type="synonym">Amomum zingiber</name>
    <dbReference type="NCBI Taxonomy" id="94328"/>
    <lineage>
        <taxon>Eukaryota</taxon>
        <taxon>Viridiplantae</taxon>
        <taxon>Streptophyta</taxon>
        <taxon>Embryophyta</taxon>
        <taxon>Tracheophyta</taxon>
        <taxon>Spermatophyta</taxon>
        <taxon>Magnoliopsida</taxon>
        <taxon>Liliopsida</taxon>
        <taxon>Zingiberales</taxon>
        <taxon>Zingiberaceae</taxon>
        <taxon>Zingiber</taxon>
    </lineage>
</organism>
<keyword evidence="4 9" id="KW-0547">Nucleotide-binding</keyword>
<feature type="compositionally biased region" description="Basic and acidic residues" evidence="10">
    <location>
        <begin position="38"/>
        <end position="62"/>
    </location>
</feature>